<protein>
    <submittedName>
        <fullName evidence="2">Uncharacterized protein</fullName>
    </submittedName>
</protein>
<evidence type="ECO:0000313" key="3">
    <source>
        <dbReference type="Proteomes" id="UP001219525"/>
    </source>
</evidence>
<accession>A0AAD6Y2N6</accession>
<gene>
    <name evidence="2" type="ORF">GGX14DRAFT_673488</name>
</gene>
<evidence type="ECO:0000256" key="1">
    <source>
        <dbReference type="SAM" id="MobiDB-lite"/>
    </source>
</evidence>
<organism evidence="2 3">
    <name type="scientific">Mycena pura</name>
    <dbReference type="NCBI Taxonomy" id="153505"/>
    <lineage>
        <taxon>Eukaryota</taxon>
        <taxon>Fungi</taxon>
        <taxon>Dikarya</taxon>
        <taxon>Basidiomycota</taxon>
        <taxon>Agaricomycotina</taxon>
        <taxon>Agaricomycetes</taxon>
        <taxon>Agaricomycetidae</taxon>
        <taxon>Agaricales</taxon>
        <taxon>Marasmiineae</taxon>
        <taxon>Mycenaceae</taxon>
        <taxon>Mycena</taxon>
    </lineage>
</organism>
<proteinExistence type="predicted"/>
<feature type="region of interest" description="Disordered" evidence="1">
    <location>
        <begin position="377"/>
        <end position="396"/>
    </location>
</feature>
<comment type="caution">
    <text evidence="2">The sequence shown here is derived from an EMBL/GenBank/DDBJ whole genome shotgun (WGS) entry which is preliminary data.</text>
</comment>
<dbReference type="Proteomes" id="UP001219525">
    <property type="component" value="Unassembled WGS sequence"/>
</dbReference>
<reference evidence="2" key="1">
    <citation type="submission" date="2023-03" db="EMBL/GenBank/DDBJ databases">
        <title>Massive genome expansion in bonnet fungi (Mycena s.s.) driven by repeated elements and novel gene families across ecological guilds.</title>
        <authorList>
            <consortium name="Lawrence Berkeley National Laboratory"/>
            <person name="Harder C.B."/>
            <person name="Miyauchi S."/>
            <person name="Viragh M."/>
            <person name="Kuo A."/>
            <person name="Thoen E."/>
            <person name="Andreopoulos B."/>
            <person name="Lu D."/>
            <person name="Skrede I."/>
            <person name="Drula E."/>
            <person name="Henrissat B."/>
            <person name="Morin E."/>
            <person name="Kohler A."/>
            <person name="Barry K."/>
            <person name="LaButti K."/>
            <person name="Morin E."/>
            <person name="Salamov A."/>
            <person name="Lipzen A."/>
            <person name="Mereny Z."/>
            <person name="Hegedus B."/>
            <person name="Baldrian P."/>
            <person name="Stursova M."/>
            <person name="Weitz H."/>
            <person name="Taylor A."/>
            <person name="Grigoriev I.V."/>
            <person name="Nagy L.G."/>
            <person name="Martin F."/>
            <person name="Kauserud H."/>
        </authorList>
    </citation>
    <scope>NUCLEOTIDE SEQUENCE</scope>
    <source>
        <strain evidence="2">9144</strain>
    </source>
</reference>
<keyword evidence="3" id="KW-1185">Reference proteome</keyword>
<sequence length="416" mass="44361">MTLTAVAASSTPSWPAGTSENVWSGPSVTFAGSARIPAGAAAAVSVRGRAADDNSAALVKRRLRGIVQSAGGRRWWIYPGVGDVYRAIRCVSFANGLRKRRGLSPKFRSRAASVVSMRVAHTSMIAAFDAFSEGAPTSSVAVPTIAGVAVRSVAHTGKKSSIKSEIIDEQRRLRGVKSLGRRGHGEHVLFAIEKKCDSRRDDPEQVWTGACSEVFVEEGACATEVASVATRKQKPVGTRIEDTDAGAQILDAGQRDVECAQLGSVDLETRKTARNRERCFDYALHVFQLQQGTTAILIRIQPAQGQRKSRAAITCAGVASGHGSGARIPLRRRRLRADVALTQCACASTSSNAKTSHGTAAAVQWIVSMRVRGARSGGVERGEAEHGEDVAEEGCEGTRRSIQGHSCAYMRGRTMY</sequence>
<dbReference type="EMBL" id="JARJCW010000085">
    <property type="protein sequence ID" value="KAJ7196262.1"/>
    <property type="molecule type" value="Genomic_DNA"/>
</dbReference>
<evidence type="ECO:0000313" key="2">
    <source>
        <dbReference type="EMBL" id="KAJ7196262.1"/>
    </source>
</evidence>
<name>A0AAD6Y2N6_9AGAR</name>
<dbReference type="AlphaFoldDB" id="A0AAD6Y2N6"/>
<feature type="compositionally biased region" description="Basic and acidic residues" evidence="1">
    <location>
        <begin position="378"/>
        <end position="389"/>
    </location>
</feature>